<name>A0ABQ1TS10_9GAMM</name>
<evidence type="ECO:0008006" key="3">
    <source>
        <dbReference type="Google" id="ProtNLM"/>
    </source>
</evidence>
<dbReference type="SUPFAM" id="SSF141571">
    <property type="entry name" value="Pentapeptide repeat-like"/>
    <property type="match status" value="1"/>
</dbReference>
<protein>
    <recommendedName>
        <fullName evidence="3">Pentapeptide repeat-containing protein</fullName>
    </recommendedName>
</protein>
<keyword evidence="2" id="KW-1185">Reference proteome</keyword>
<dbReference type="Gene3D" id="2.160.20.80">
    <property type="entry name" value="E3 ubiquitin-protein ligase SopA"/>
    <property type="match status" value="1"/>
</dbReference>
<dbReference type="PANTHER" id="PTHR14136:SF17">
    <property type="entry name" value="BTB_POZ DOMAIN-CONTAINING PROTEIN KCTD9"/>
    <property type="match status" value="1"/>
</dbReference>
<reference evidence="2" key="1">
    <citation type="journal article" date="2019" name="Int. J. Syst. Evol. Microbiol.">
        <title>The Global Catalogue of Microorganisms (GCM) 10K type strain sequencing project: providing services to taxonomists for standard genome sequencing and annotation.</title>
        <authorList>
            <consortium name="The Broad Institute Genomics Platform"/>
            <consortium name="The Broad Institute Genome Sequencing Center for Infectious Disease"/>
            <person name="Wu L."/>
            <person name="Ma J."/>
        </authorList>
    </citation>
    <scope>NUCLEOTIDE SEQUENCE [LARGE SCALE GENOMIC DNA]</scope>
    <source>
        <strain evidence="2">CGMCC 1.15394</strain>
    </source>
</reference>
<proteinExistence type="predicted"/>
<evidence type="ECO:0000313" key="2">
    <source>
        <dbReference type="Proteomes" id="UP000638462"/>
    </source>
</evidence>
<sequence length="307" mass="34955">MLDNTIKVGSEDEIVAIFKENTEWIESKGESGQRAILDGYVLSHMNFVGDSMRGASLDRCVFDYSDCNYVDFKGAKLRNASFTKSKLACADFSSVKLNGTTFRGASLNGATLIKTKINWGDFNKAKLHKSNFQMSYIRNTDFTDANLAMTSFENANLISNNFFNANLRYANLVNTNLTRTNLSNVDLSNANITGAVLCQVLTEGWVIKNIKCDYIFADEKKEVRIPKNRLFEEGEFEELYSWFPSFVYYFKDKMHALDPYLISVIVSGLNKSNEDLHLQIDEIKGEGLYPQIEFSNRGRKMPLKWKK</sequence>
<accession>A0ABQ1TS10</accession>
<dbReference type="Proteomes" id="UP000638462">
    <property type="component" value="Unassembled WGS sequence"/>
</dbReference>
<evidence type="ECO:0000313" key="1">
    <source>
        <dbReference type="EMBL" id="GGF02377.1"/>
    </source>
</evidence>
<dbReference type="EMBL" id="BMIT01000011">
    <property type="protein sequence ID" value="GGF02377.1"/>
    <property type="molecule type" value="Genomic_DNA"/>
</dbReference>
<gene>
    <name evidence="1" type="ORF">GCM10008027_29110</name>
</gene>
<dbReference type="RefSeq" id="WP_188729894.1">
    <property type="nucleotide sequence ID" value="NZ_BMIT01000011.1"/>
</dbReference>
<dbReference type="Pfam" id="PF00805">
    <property type="entry name" value="Pentapeptide"/>
    <property type="match status" value="3"/>
</dbReference>
<dbReference type="InterPro" id="IPR001646">
    <property type="entry name" value="5peptide_repeat"/>
</dbReference>
<dbReference type="PANTHER" id="PTHR14136">
    <property type="entry name" value="BTB_POZ DOMAIN-CONTAINING PROTEIN KCTD9"/>
    <property type="match status" value="1"/>
</dbReference>
<dbReference type="InterPro" id="IPR051082">
    <property type="entry name" value="Pentapeptide-BTB/POZ_domain"/>
</dbReference>
<organism evidence="1 2">
    <name type="scientific">Pseudoalteromonas gelatinilytica</name>
    <dbReference type="NCBI Taxonomy" id="1703256"/>
    <lineage>
        <taxon>Bacteria</taxon>
        <taxon>Pseudomonadati</taxon>
        <taxon>Pseudomonadota</taxon>
        <taxon>Gammaproteobacteria</taxon>
        <taxon>Alteromonadales</taxon>
        <taxon>Pseudoalteromonadaceae</taxon>
        <taxon>Pseudoalteromonas</taxon>
    </lineage>
</organism>
<comment type="caution">
    <text evidence="1">The sequence shown here is derived from an EMBL/GenBank/DDBJ whole genome shotgun (WGS) entry which is preliminary data.</text>
</comment>